<accession>A0AC34PWI3</accession>
<organism evidence="1 2">
    <name type="scientific">Panagrolaimus sp. JU765</name>
    <dbReference type="NCBI Taxonomy" id="591449"/>
    <lineage>
        <taxon>Eukaryota</taxon>
        <taxon>Metazoa</taxon>
        <taxon>Ecdysozoa</taxon>
        <taxon>Nematoda</taxon>
        <taxon>Chromadorea</taxon>
        <taxon>Rhabditida</taxon>
        <taxon>Tylenchina</taxon>
        <taxon>Panagrolaimomorpha</taxon>
        <taxon>Panagrolaimoidea</taxon>
        <taxon>Panagrolaimidae</taxon>
        <taxon>Panagrolaimus</taxon>
    </lineage>
</organism>
<reference evidence="2" key="1">
    <citation type="submission" date="2022-11" db="UniProtKB">
        <authorList>
            <consortium name="WormBaseParasite"/>
        </authorList>
    </citation>
    <scope>IDENTIFICATION</scope>
</reference>
<dbReference type="Proteomes" id="UP000887576">
    <property type="component" value="Unplaced"/>
</dbReference>
<proteinExistence type="predicted"/>
<dbReference type="WBParaSite" id="JU765_v2.g10641.t1">
    <property type="protein sequence ID" value="JU765_v2.g10641.t1"/>
    <property type="gene ID" value="JU765_v2.g10641"/>
</dbReference>
<evidence type="ECO:0000313" key="2">
    <source>
        <dbReference type="WBParaSite" id="JU765_v2.g10641.t1"/>
    </source>
</evidence>
<evidence type="ECO:0000313" key="1">
    <source>
        <dbReference type="Proteomes" id="UP000887576"/>
    </source>
</evidence>
<protein>
    <submittedName>
        <fullName evidence="2">Uncharacterized protein</fullName>
    </submittedName>
</protein>
<sequence length="375" mass="41405">MDANKDGHHAASLDATFRKLPIGENDSKVLKTRLHILDQMQEEKKKKKQAVHRDGSNVGNRENAPRSSFERECKLPKRTSPLKSSKPPVVQSRGGGQMPSDATSVKTFDPPKKAAEAKKNESSKKIDSISAAKFPETPFLYYGDKSKLRKLIERRPCVAASTYIKKNDSNTSSISYATVYQRHVPAKKSSSILSNCGFGKLFHCLKKTDSTQGDSRSVSAYGQSSRSGKDKGNVSSYSLSKQTTKLLQRHTTSSQAPESPAYATRITEGIMDEWKKMEKESEIRYRSNVALNSCSTAASSRTKNEFGIKVAAKKVPKDEKKVFASEPFVSAVGRPKPIFYTGADEDQETGKLGSEEYSDTDTEIILKGLKANMKI</sequence>
<name>A0AC34PWI3_9BILA</name>